<reference evidence="2" key="1">
    <citation type="submission" date="2015-07" db="EMBL/GenBank/DDBJ databases">
        <title>Draft Genome Sequence of Oceanobacillus picturae Heshi-B3 that Was Isolated from Fermented Rice Bran with Aging Salted Mackerel, Which Was Named Heshiko as Traditional Fermented Seafood in Japan.</title>
        <authorList>
            <person name="Akuzawa S."/>
            <person name="Nakagawa J."/>
            <person name="Kanekatsu T."/>
            <person name="Kanesaki Y."/>
            <person name="Suzuki T."/>
        </authorList>
    </citation>
    <scope>NUCLEOTIDE SEQUENCE [LARGE SCALE GENOMIC DNA]</scope>
    <source>
        <strain evidence="2">Heshi-B3</strain>
    </source>
</reference>
<evidence type="ECO:0000313" key="1">
    <source>
        <dbReference type="EMBL" id="GAQ19498.1"/>
    </source>
</evidence>
<gene>
    <name evidence="1" type="ORF">OPHB3_3467</name>
</gene>
<protein>
    <submittedName>
        <fullName evidence="1">Plasmid replication protein</fullName>
    </submittedName>
</protein>
<dbReference type="AlphaFoldDB" id="A0A0U9H9U7"/>
<dbReference type="Pfam" id="PF11372">
    <property type="entry name" value="DUF3173"/>
    <property type="match status" value="1"/>
</dbReference>
<accession>A0A0U9H9U7</accession>
<sequence length="65" mass="7190">MNTVNKDDLIALGFPKNTAQSIIRQAKVMLVAEGKPLYLNKRIGVVPKQKVEELIGFEIGESHAK</sequence>
<reference evidence="1 2" key="2">
    <citation type="journal article" date="2016" name="Genome Announc.">
        <title>Draft Genome Sequence of Oceanobacillus picturae Heshi-B3, Isolated from Fermented Rice Bran in a Traditional Japanese Seafood Dish.</title>
        <authorList>
            <person name="Akuzawa S."/>
            <person name="Nagaoka J."/>
            <person name="Kanekatsu M."/>
            <person name="Kanesaki Y."/>
            <person name="Suzuki T."/>
        </authorList>
    </citation>
    <scope>NUCLEOTIDE SEQUENCE [LARGE SCALE GENOMIC DNA]</scope>
    <source>
        <strain evidence="1 2">Heshi-B3</strain>
    </source>
</reference>
<comment type="caution">
    <text evidence="1">The sequence shown here is derived from an EMBL/GenBank/DDBJ whole genome shotgun (WGS) entry which is preliminary data.</text>
</comment>
<name>A0A0U9H9U7_9BACI</name>
<dbReference type="Proteomes" id="UP000052946">
    <property type="component" value="Unassembled WGS sequence"/>
</dbReference>
<organism evidence="1 2">
    <name type="scientific">Oceanobacillus picturae</name>
    <dbReference type="NCBI Taxonomy" id="171693"/>
    <lineage>
        <taxon>Bacteria</taxon>
        <taxon>Bacillati</taxon>
        <taxon>Bacillota</taxon>
        <taxon>Bacilli</taxon>
        <taxon>Bacillales</taxon>
        <taxon>Bacillaceae</taxon>
        <taxon>Oceanobacillus</taxon>
    </lineage>
</organism>
<dbReference type="InterPro" id="IPR021512">
    <property type="entry name" value="DUF3173"/>
</dbReference>
<evidence type="ECO:0000313" key="2">
    <source>
        <dbReference type="Proteomes" id="UP000052946"/>
    </source>
</evidence>
<dbReference type="EMBL" id="BBXV01000048">
    <property type="protein sequence ID" value="GAQ19498.1"/>
    <property type="molecule type" value="Genomic_DNA"/>
</dbReference>
<dbReference type="RefSeq" id="WP_058951119.1">
    <property type="nucleotide sequence ID" value="NZ_BBXV01000048.1"/>
</dbReference>
<dbReference type="OrthoDB" id="1915051at2"/>
<proteinExistence type="predicted"/>